<dbReference type="Gene3D" id="2.60.40.640">
    <property type="match status" value="1"/>
</dbReference>
<dbReference type="GO" id="GO:0031625">
    <property type="term" value="F:ubiquitin protein ligase binding"/>
    <property type="evidence" value="ECO:0007669"/>
    <property type="project" value="TreeGrafter"/>
</dbReference>
<feature type="region of interest" description="Disordered" evidence="1">
    <location>
        <begin position="505"/>
        <end position="524"/>
    </location>
</feature>
<organism evidence="2 3">
    <name type="scientific">Absidia repens</name>
    <dbReference type="NCBI Taxonomy" id="90262"/>
    <lineage>
        <taxon>Eukaryota</taxon>
        <taxon>Fungi</taxon>
        <taxon>Fungi incertae sedis</taxon>
        <taxon>Mucoromycota</taxon>
        <taxon>Mucoromycotina</taxon>
        <taxon>Mucoromycetes</taxon>
        <taxon>Mucorales</taxon>
        <taxon>Cunninghamellaceae</taxon>
        <taxon>Absidia</taxon>
    </lineage>
</organism>
<dbReference type="GO" id="GO:0005829">
    <property type="term" value="C:cytosol"/>
    <property type="evidence" value="ECO:0007669"/>
    <property type="project" value="TreeGrafter"/>
</dbReference>
<dbReference type="EMBL" id="MCGE01000028">
    <property type="protein sequence ID" value="ORZ09172.1"/>
    <property type="molecule type" value="Genomic_DNA"/>
</dbReference>
<evidence type="ECO:0000313" key="3">
    <source>
        <dbReference type="Proteomes" id="UP000193560"/>
    </source>
</evidence>
<dbReference type="GO" id="GO:0030674">
    <property type="term" value="F:protein-macromolecule adaptor activity"/>
    <property type="evidence" value="ECO:0007669"/>
    <property type="project" value="TreeGrafter"/>
</dbReference>
<dbReference type="STRING" id="90262.A0A1X2I4G0"/>
<gene>
    <name evidence="2" type="ORF">BCR42DRAFT_121397</name>
</gene>
<name>A0A1X2I4G0_9FUNG</name>
<dbReference type="GO" id="GO:0005886">
    <property type="term" value="C:plasma membrane"/>
    <property type="evidence" value="ECO:0007669"/>
    <property type="project" value="TreeGrafter"/>
</dbReference>
<dbReference type="PANTHER" id="PTHR11188:SF17">
    <property type="entry name" value="FI21816P1"/>
    <property type="match status" value="1"/>
</dbReference>
<dbReference type="AlphaFoldDB" id="A0A1X2I4G0"/>
<dbReference type="OrthoDB" id="2238745at2759"/>
<feature type="compositionally biased region" description="Polar residues" evidence="1">
    <location>
        <begin position="336"/>
        <end position="351"/>
    </location>
</feature>
<dbReference type="Proteomes" id="UP000193560">
    <property type="component" value="Unassembled WGS sequence"/>
</dbReference>
<protein>
    <recommendedName>
        <fullName evidence="4">Arrestin-like N-terminal domain-containing protein</fullName>
    </recommendedName>
</protein>
<sequence>MVMGLLSNDRLAFGPLKPIVLRGSPDEDASYVFSSHATLSLSKPEKIANISVSLVSTSFVYFPEGIGARASKTTFEKTLSKQTLILLKEKTAFSAGVHTLPFTFIVPNSLVDTIEDEYGRVRHMVELQVGRTSKASLLNPWRISKPVLVLRTFLSNSLLLNHSVQDLSQTFDRKLTSADVTTMVDVAAVSPGDLFTIRFTIQPHQKHVRLESIEATVTESRRYAVSSLGAWRTTSDTFPLRYLYATPLVDSSLASFSPLASNMEALFNNKQVAALDLVDTFAYRITFATPTCKNNIHHTTRFEDILFRHRLDIQLTLSYLNDDGIRECVTLATPSSLEGTQPTTASHHQQPTTASSATATADLLTTVDSGSSSITSSPSQTWQSVLHKLRKGKSGNTYDNGRHYEKMAISTPIHVFNCRLKEDYGSLPSYFETGVVKPQFTTIMPATETTKTTALSPPPSPPALKTSKMHQIATPIDQRQYHAYLCECYFEFCQLMEVASHQSGHPASSLERIPSIPPPDYYVD</sequence>
<dbReference type="GO" id="GO:0070086">
    <property type="term" value="P:ubiquitin-dependent endocytosis"/>
    <property type="evidence" value="ECO:0007669"/>
    <property type="project" value="TreeGrafter"/>
</dbReference>
<proteinExistence type="predicted"/>
<keyword evidence="3" id="KW-1185">Reference proteome</keyword>
<comment type="caution">
    <text evidence="2">The sequence shown here is derived from an EMBL/GenBank/DDBJ whole genome shotgun (WGS) entry which is preliminary data.</text>
</comment>
<dbReference type="InterPro" id="IPR050357">
    <property type="entry name" value="Arrestin_domain-protein"/>
</dbReference>
<feature type="compositionally biased region" description="Pro residues" evidence="1">
    <location>
        <begin position="515"/>
        <end position="524"/>
    </location>
</feature>
<dbReference type="InterPro" id="IPR014752">
    <property type="entry name" value="Arrestin-like_C"/>
</dbReference>
<accession>A0A1X2I4G0</accession>
<evidence type="ECO:0008006" key="4">
    <source>
        <dbReference type="Google" id="ProtNLM"/>
    </source>
</evidence>
<evidence type="ECO:0000313" key="2">
    <source>
        <dbReference type="EMBL" id="ORZ09172.1"/>
    </source>
</evidence>
<dbReference type="PANTHER" id="PTHR11188">
    <property type="entry name" value="ARRESTIN DOMAIN CONTAINING PROTEIN"/>
    <property type="match status" value="1"/>
</dbReference>
<reference evidence="2 3" key="1">
    <citation type="submission" date="2016-07" db="EMBL/GenBank/DDBJ databases">
        <title>Pervasive Adenine N6-methylation of Active Genes in Fungi.</title>
        <authorList>
            <consortium name="DOE Joint Genome Institute"/>
            <person name="Mondo S.J."/>
            <person name="Dannebaum R.O."/>
            <person name="Kuo R.C."/>
            <person name="Labutti K."/>
            <person name="Haridas S."/>
            <person name="Kuo A."/>
            <person name="Salamov A."/>
            <person name="Ahrendt S.R."/>
            <person name="Lipzen A."/>
            <person name="Sullivan W."/>
            <person name="Andreopoulos W.B."/>
            <person name="Clum A."/>
            <person name="Lindquist E."/>
            <person name="Daum C."/>
            <person name="Ramamoorthy G.K."/>
            <person name="Gryganskyi A."/>
            <person name="Culley D."/>
            <person name="Magnuson J.K."/>
            <person name="James T.Y."/>
            <person name="O'Malley M.A."/>
            <person name="Stajich J.E."/>
            <person name="Spatafora J.W."/>
            <person name="Visel A."/>
            <person name="Grigoriev I.V."/>
        </authorList>
    </citation>
    <scope>NUCLEOTIDE SEQUENCE [LARGE SCALE GENOMIC DNA]</scope>
    <source>
        <strain evidence="2 3">NRRL 1336</strain>
    </source>
</reference>
<feature type="region of interest" description="Disordered" evidence="1">
    <location>
        <begin position="336"/>
        <end position="356"/>
    </location>
</feature>
<evidence type="ECO:0000256" key="1">
    <source>
        <dbReference type="SAM" id="MobiDB-lite"/>
    </source>
</evidence>